<organism evidence="2 3">
    <name type="scientific">Streptomyces levis</name>
    <dbReference type="NCBI Taxonomy" id="285566"/>
    <lineage>
        <taxon>Bacteria</taxon>
        <taxon>Bacillati</taxon>
        <taxon>Actinomycetota</taxon>
        <taxon>Actinomycetes</taxon>
        <taxon>Kitasatosporales</taxon>
        <taxon>Streptomycetaceae</taxon>
        <taxon>Streptomyces</taxon>
    </lineage>
</organism>
<keyword evidence="1" id="KW-0812">Transmembrane</keyword>
<comment type="caution">
    <text evidence="2">The sequence shown here is derived from an EMBL/GenBank/DDBJ whole genome shotgun (WGS) entry which is preliminary data.</text>
</comment>
<evidence type="ECO:0000256" key="1">
    <source>
        <dbReference type="SAM" id="Phobius"/>
    </source>
</evidence>
<keyword evidence="3" id="KW-1185">Reference proteome</keyword>
<gene>
    <name evidence="2" type="ORF">GCM10010423_33060</name>
</gene>
<name>A0ABN3NUK2_9ACTN</name>
<evidence type="ECO:0000313" key="2">
    <source>
        <dbReference type="EMBL" id="GAA2534238.1"/>
    </source>
</evidence>
<feature type="transmembrane region" description="Helical" evidence="1">
    <location>
        <begin position="29"/>
        <end position="53"/>
    </location>
</feature>
<proteinExistence type="predicted"/>
<dbReference type="Proteomes" id="UP001501095">
    <property type="component" value="Unassembled WGS sequence"/>
</dbReference>
<keyword evidence="1" id="KW-1133">Transmembrane helix</keyword>
<accession>A0ABN3NUK2</accession>
<dbReference type="EMBL" id="BAAATM010000010">
    <property type="protein sequence ID" value="GAA2534238.1"/>
    <property type="molecule type" value="Genomic_DNA"/>
</dbReference>
<sequence length="175" mass="18606">MPQPVSPKGGRQGAVAVVEAERGRTRWGLVLPFVALPVLVLGFLVLGLFMWAWSDENGDDRSGAAAGVPCAEALAFGGAAPPGEAEVRDCTVQRGIDTAYSAVLRMPREDVRGWLRTTYPDAPQPRTGGGVCGALCLDVTHEEGLPGTAQAHVVQVRVEYENAETARVRFSAFTM</sequence>
<evidence type="ECO:0000313" key="3">
    <source>
        <dbReference type="Proteomes" id="UP001501095"/>
    </source>
</evidence>
<keyword evidence="1" id="KW-0472">Membrane</keyword>
<reference evidence="2 3" key="1">
    <citation type="journal article" date="2019" name="Int. J. Syst. Evol. Microbiol.">
        <title>The Global Catalogue of Microorganisms (GCM) 10K type strain sequencing project: providing services to taxonomists for standard genome sequencing and annotation.</title>
        <authorList>
            <consortium name="The Broad Institute Genomics Platform"/>
            <consortium name="The Broad Institute Genome Sequencing Center for Infectious Disease"/>
            <person name="Wu L."/>
            <person name="Ma J."/>
        </authorList>
    </citation>
    <scope>NUCLEOTIDE SEQUENCE [LARGE SCALE GENOMIC DNA]</scope>
    <source>
        <strain evidence="2 3">JCM 6924</strain>
    </source>
</reference>
<protein>
    <submittedName>
        <fullName evidence="2">Uncharacterized protein</fullName>
    </submittedName>
</protein>